<evidence type="ECO:0000259" key="10">
    <source>
        <dbReference type="Pfam" id="PF23559"/>
    </source>
</evidence>
<dbReference type="GO" id="GO:0043531">
    <property type="term" value="F:ADP binding"/>
    <property type="evidence" value="ECO:0007669"/>
    <property type="project" value="InterPro"/>
</dbReference>
<evidence type="ECO:0000259" key="9">
    <source>
        <dbReference type="Pfam" id="PF18052"/>
    </source>
</evidence>
<name>A0A8T0WCM2_PANVG</name>
<dbReference type="InterPro" id="IPR044974">
    <property type="entry name" value="Disease_R_plants"/>
</dbReference>
<feature type="coiled-coil region" evidence="7">
    <location>
        <begin position="134"/>
        <end position="161"/>
    </location>
</feature>
<evidence type="ECO:0000256" key="1">
    <source>
        <dbReference type="ARBA" id="ARBA00008894"/>
    </source>
</evidence>
<dbReference type="CDD" id="cd14798">
    <property type="entry name" value="RX-CC_like"/>
    <property type="match status" value="1"/>
</dbReference>
<feature type="domain" description="Disease resistance R13L4/SHOC-2-like LRR" evidence="11">
    <location>
        <begin position="570"/>
        <end position="953"/>
    </location>
</feature>
<dbReference type="InterPro" id="IPR032675">
    <property type="entry name" value="LRR_dom_sf"/>
</dbReference>
<dbReference type="Pfam" id="PF23559">
    <property type="entry name" value="WHD_DRP"/>
    <property type="match status" value="1"/>
</dbReference>
<reference evidence="12" key="1">
    <citation type="submission" date="2020-05" db="EMBL/GenBank/DDBJ databases">
        <title>WGS assembly of Panicum virgatum.</title>
        <authorList>
            <person name="Lovell J.T."/>
            <person name="Jenkins J."/>
            <person name="Shu S."/>
            <person name="Juenger T.E."/>
            <person name="Schmutz J."/>
        </authorList>
    </citation>
    <scope>NUCLEOTIDE SEQUENCE</scope>
    <source>
        <strain evidence="12">AP13</strain>
    </source>
</reference>
<keyword evidence="13" id="KW-1185">Reference proteome</keyword>
<feature type="domain" description="Disease resistance protein winged helix" evidence="10">
    <location>
        <begin position="446"/>
        <end position="517"/>
    </location>
</feature>
<evidence type="ECO:0000313" key="13">
    <source>
        <dbReference type="Proteomes" id="UP000823388"/>
    </source>
</evidence>
<dbReference type="InterPro" id="IPR055414">
    <property type="entry name" value="LRR_R13L4/SHOC2-like"/>
</dbReference>
<dbReference type="Pfam" id="PF23598">
    <property type="entry name" value="LRR_14"/>
    <property type="match status" value="1"/>
</dbReference>
<dbReference type="Gene3D" id="1.20.5.4130">
    <property type="match status" value="1"/>
</dbReference>
<dbReference type="GO" id="GO:0042742">
    <property type="term" value="P:defense response to bacterium"/>
    <property type="evidence" value="ECO:0007669"/>
    <property type="project" value="UniProtKB-ARBA"/>
</dbReference>
<dbReference type="Gene3D" id="3.40.50.300">
    <property type="entry name" value="P-loop containing nucleotide triphosphate hydrolases"/>
    <property type="match status" value="1"/>
</dbReference>
<dbReference type="Pfam" id="PF00931">
    <property type="entry name" value="NB-ARC"/>
    <property type="match status" value="1"/>
</dbReference>
<dbReference type="InterPro" id="IPR038005">
    <property type="entry name" value="RX-like_CC"/>
</dbReference>
<proteinExistence type="inferred from homology"/>
<accession>A0A8T0WCM2</accession>
<dbReference type="InterPro" id="IPR027417">
    <property type="entry name" value="P-loop_NTPase"/>
</dbReference>
<evidence type="ECO:0000256" key="5">
    <source>
        <dbReference type="ARBA" id="ARBA00022821"/>
    </source>
</evidence>
<dbReference type="Gene3D" id="3.80.10.10">
    <property type="entry name" value="Ribonuclease Inhibitor"/>
    <property type="match status" value="1"/>
</dbReference>
<dbReference type="InterPro" id="IPR042197">
    <property type="entry name" value="Apaf_helical"/>
</dbReference>
<gene>
    <name evidence="12" type="ORF">PVAP13_2KG430900</name>
</gene>
<dbReference type="SUPFAM" id="SSF52540">
    <property type="entry name" value="P-loop containing nucleoside triphosphate hydrolases"/>
    <property type="match status" value="1"/>
</dbReference>
<dbReference type="FunFam" id="1.10.10.10:FF:000322">
    <property type="entry name" value="Probable disease resistance protein At1g63360"/>
    <property type="match status" value="1"/>
</dbReference>
<evidence type="ECO:0000256" key="7">
    <source>
        <dbReference type="SAM" id="Coils"/>
    </source>
</evidence>
<dbReference type="InterPro" id="IPR058922">
    <property type="entry name" value="WHD_DRP"/>
</dbReference>
<dbReference type="OrthoDB" id="607034at2759"/>
<protein>
    <submittedName>
        <fullName evidence="12">Uncharacterized protein</fullName>
    </submittedName>
</protein>
<evidence type="ECO:0000256" key="6">
    <source>
        <dbReference type="ARBA" id="ARBA00023054"/>
    </source>
</evidence>
<keyword evidence="2" id="KW-0433">Leucine-rich repeat</keyword>
<dbReference type="PRINTS" id="PR00364">
    <property type="entry name" value="DISEASERSIST"/>
</dbReference>
<dbReference type="GO" id="GO:0002758">
    <property type="term" value="P:innate immune response-activating signaling pathway"/>
    <property type="evidence" value="ECO:0007669"/>
    <property type="project" value="UniProtKB-ARBA"/>
</dbReference>
<evidence type="ECO:0000259" key="8">
    <source>
        <dbReference type="Pfam" id="PF00931"/>
    </source>
</evidence>
<organism evidence="12 13">
    <name type="scientific">Panicum virgatum</name>
    <name type="common">Blackwell switchgrass</name>
    <dbReference type="NCBI Taxonomy" id="38727"/>
    <lineage>
        <taxon>Eukaryota</taxon>
        <taxon>Viridiplantae</taxon>
        <taxon>Streptophyta</taxon>
        <taxon>Embryophyta</taxon>
        <taxon>Tracheophyta</taxon>
        <taxon>Spermatophyta</taxon>
        <taxon>Magnoliopsida</taxon>
        <taxon>Liliopsida</taxon>
        <taxon>Poales</taxon>
        <taxon>Poaceae</taxon>
        <taxon>PACMAD clade</taxon>
        <taxon>Panicoideae</taxon>
        <taxon>Panicodae</taxon>
        <taxon>Paniceae</taxon>
        <taxon>Panicinae</taxon>
        <taxon>Panicum</taxon>
        <taxon>Panicum sect. Hiantes</taxon>
    </lineage>
</organism>
<feature type="domain" description="Disease resistance N-terminal" evidence="9">
    <location>
        <begin position="33"/>
        <end position="119"/>
    </location>
</feature>
<comment type="caution">
    <text evidence="12">The sequence shown here is derived from an EMBL/GenBank/DDBJ whole genome shotgun (WGS) entry which is preliminary data.</text>
</comment>
<feature type="domain" description="NB-ARC" evidence="8">
    <location>
        <begin position="199"/>
        <end position="352"/>
    </location>
</feature>
<dbReference type="InterPro" id="IPR041118">
    <property type="entry name" value="Rx_N"/>
</dbReference>
<dbReference type="SUPFAM" id="SSF52058">
    <property type="entry name" value="L domain-like"/>
    <property type="match status" value="1"/>
</dbReference>
<keyword evidence="4" id="KW-0547">Nucleotide-binding</keyword>
<dbReference type="GO" id="GO:0009626">
    <property type="term" value="P:plant-type hypersensitive response"/>
    <property type="evidence" value="ECO:0007669"/>
    <property type="project" value="UniProtKB-ARBA"/>
</dbReference>
<keyword evidence="3" id="KW-0677">Repeat</keyword>
<evidence type="ECO:0000256" key="2">
    <source>
        <dbReference type="ARBA" id="ARBA00022614"/>
    </source>
</evidence>
<keyword evidence="5" id="KW-0611">Plant defense</keyword>
<dbReference type="Gene3D" id="1.10.10.10">
    <property type="entry name" value="Winged helix-like DNA-binding domain superfamily/Winged helix DNA-binding domain"/>
    <property type="match status" value="1"/>
</dbReference>
<dbReference type="AlphaFoldDB" id="A0A8T0WCM2"/>
<evidence type="ECO:0000256" key="3">
    <source>
        <dbReference type="ARBA" id="ARBA00022737"/>
    </source>
</evidence>
<dbReference type="PANTHER" id="PTHR23155">
    <property type="entry name" value="DISEASE RESISTANCE PROTEIN RP"/>
    <property type="match status" value="1"/>
</dbReference>
<dbReference type="Pfam" id="PF18052">
    <property type="entry name" value="Rx_N"/>
    <property type="match status" value="1"/>
</dbReference>
<dbReference type="InterPro" id="IPR002182">
    <property type="entry name" value="NB-ARC"/>
</dbReference>
<comment type="similarity">
    <text evidence="1">Belongs to the disease resistance NB-LRR family.</text>
</comment>
<dbReference type="PANTHER" id="PTHR23155:SF906">
    <property type="entry name" value="OS08G0205100 PROTEIN"/>
    <property type="match status" value="1"/>
</dbReference>
<evidence type="ECO:0000256" key="4">
    <source>
        <dbReference type="ARBA" id="ARBA00022741"/>
    </source>
</evidence>
<evidence type="ECO:0000259" key="11">
    <source>
        <dbReference type="Pfam" id="PF23598"/>
    </source>
</evidence>
<dbReference type="Gene3D" id="1.10.8.430">
    <property type="entry name" value="Helical domain of apoptotic protease-activating factors"/>
    <property type="match status" value="1"/>
</dbReference>
<dbReference type="FunFam" id="3.40.50.300:FF:001091">
    <property type="entry name" value="Probable disease resistance protein At1g61300"/>
    <property type="match status" value="1"/>
</dbReference>
<keyword evidence="6 7" id="KW-0175">Coiled coil</keyword>
<dbReference type="Proteomes" id="UP000823388">
    <property type="component" value="Chromosome 2K"/>
</dbReference>
<dbReference type="EMBL" id="CM029039">
    <property type="protein sequence ID" value="KAG2645540.1"/>
    <property type="molecule type" value="Genomic_DNA"/>
</dbReference>
<evidence type="ECO:0000313" key="12">
    <source>
        <dbReference type="EMBL" id="KAG2645540.1"/>
    </source>
</evidence>
<dbReference type="InterPro" id="IPR036388">
    <property type="entry name" value="WH-like_DNA-bd_sf"/>
</dbReference>
<sequence>MQKCAAFPTFRNPLHKRTSPICITEAECIGGSVMDSVLAKLAELTGAKGSNLMDLLSDIAFLRDELCAVNALLKKLEDGDELDPQVKDWSNQVRELGYDIEACIDEFVHRVGRADARAGFVGRISHFISTLRAHLEAARQIKELKTRLQEISERRKRYKLEHHIPGSSFTASDPRLPALYKETDNLVGLDGPRDELLKWVLDEKKQLKGLSIVGFGGIGKTTLANEVYRGVKGQFDCHAFVSVSQRPDITRLLNSIRSKLGHQESSYPCDVKDLIDDIREYLQHKRYLIVVDDLWDTISWDTIKCALPETNLGSRFIVTTRIDSVARACCTHQESLYRLKPLNDQDSRRLMFSRTFGPNRDYPSQIKEVSAEILKKCSGLPLAIITVASLLASRPTSKKEDWEKIRNSLGSVFGTHPTLAGMRQILRLSYRNLPHHLRTCFLYLGIYPEDHIIQRVDLVRQWIAGGLVTNSGRQDAHDLAKSYFNELVNRSVIQPEETDYNGEALSCRVHDMMLDLILSKCAEDNFITVVYNSLGMRELHNSKVRRLSINLNGAEGFTISAVQPIGRQSQIRSLALFGDPTCMPACAHLLPESKFLQVLVLDLREFDAKTGHDKEGINLTGISQLVLLRYLKVEARTRCVKLPREIRGLRHLQTLEMHCGIFGGLPSDTFHLPGLLHLIVTSANRFPDGIDIAKSLCTLEYFGLLENSLENIHGLGELTNLKDLKIRCFPESQPDMISMRSLMDALCSSLGKLGSKNLRCLSVTRYPEICADTLHSLFPPPCHLETLDLLAWSFSSVPRWLAELHDLRSLDLCLKEVMAKDIGILGGLPSLMHLHFQIQQIPKEKIIIHGGAGARFLFPSLVNFQFKCERKMSLQLLMFEAGAMPNLQRLELETSVALLKKWDGCTSARMEHLLSLKEICVTMWHGQCTESEIIAAECALRNFAQVHPSRPSITII</sequence>